<dbReference type="GO" id="GO:0000978">
    <property type="term" value="F:RNA polymerase II cis-regulatory region sequence-specific DNA binding"/>
    <property type="evidence" value="ECO:0007669"/>
    <property type="project" value="TreeGrafter"/>
</dbReference>
<dbReference type="SMART" id="SM00398">
    <property type="entry name" value="HMG"/>
    <property type="match status" value="1"/>
</dbReference>
<sequence>MGDDAAIKDETSARNTRKSNRMQPGSISPPRSAQHSKDLQEPSPVEPPSARMTGKKAQSLNEEVEIDEQDSTDDSPRIQSAPTSGFGDLSGGHVCLCQPGPKIPRPRNAFILYRQHHQHAIVARNPGLANPEISKIIGEQWKAENDTEKKVWQDLAQEEKARHQEQYPEYRYQPRRLGKPGSLPSNLSEQHATVDKYRCPRCGGRSIKTPTSPFLNTSGIPCLPPPNISDNLTPTIRYIPMMNNLDLESPALRRQRPGPSNLSNIQVPTLAAVDTPMYSPLSPDSKRRRYDYPDSGRRSDTGPYYTHARRESLPPIRQSPLNTATMAPPRTPRRVSADLSVMLSQVHDQSRSVEAMAMSVPYNIKIRVLGRITPPLKEPGPTSPANQVRGAILAVEGDDLAAIGELSTWLKDFLEKDKEYHPRIAQPPTMSGEDKKDVTFEDYLDLIREWHAKSREMIEFITTPMSPPAISNSTDSNSTNSNASSHSEPSNAHVSTSPKPIVILPTYQLHASNVYTSRIPITDAYSPTDHWQWMATLWRGTVGPDLTIYVESGERKEGGTSKLVEVDDQVRYLTVRKEKGARFEDSALRRVGFEVGEWVRGIGSKWK</sequence>
<dbReference type="InterPro" id="IPR009071">
    <property type="entry name" value="HMG_box_dom"/>
</dbReference>
<organism evidence="7 8">
    <name type="scientific">Delitschia confertaspora ATCC 74209</name>
    <dbReference type="NCBI Taxonomy" id="1513339"/>
    <lineage>
        <taxon>Eukaryota</taxon>
        <taxon>Fungi</taxon>
        <taxon>Dikarya</taxon>
        <taxon>Ascomycota</taxon>
        <taxon>Pezizomycotina</taxon>
        <taxon>Dothideomycetes</taxon>
        <taxon>Pleosporomycetidae</taxon>
        <taxon>Pleosporales</taxon>
        <taxon>Delitschiaceae</taxon>
        <taxon>Delitschia</taxon>
    </lineage>
</organism>
<dbReference type="PANTHER" id="PTHR10270:SF320">
    <property type="entry name" value="BOX TRANSCRIPTIONAL REGULATOR, PUTATIVE (AFU_ORTHOLOGUE AFUA_4G10820)-RELATED"/>
    <property type="match status" value="1"/>
</dbReference>
<accession>A0A9P4JJD4</accession>
<dbReference type="GO" id="GO:0000122">
    <property type="term" value="P:negative regulation of transcription by RNA polymerase II"/>
    <property type="evidence" value="ECO:0007669"/>
    <property type="project" value="TreeGrafter"/>
</dbReference>
<feature type="domain" description="HMG box" evidence="6">
    <location>
        <begin position="103"/>
        <end position="171"/>
    </location>
</feature>
<evidence type="ECO:0000256" key="4">
    <source>
        <dbReference type="PROSITE-ProRule" id="PRU00267"/>
    </source>
</evidence>
<evidence type="ECO:0000256" key="5">
    <source>
        <dbReference type="SAM" id="MobiDB-lite"/>
    </source>
</evidence>
<keyword evidence="8" id="KW-1185">Reference proteome</keyword>
<dbReference type="InterPro" id="IPR036910">
    <property type="entry name" value="HMG_box_dom_sf"/>
</dbReference>
<dbReference type="GO" id="GO:0005634">
    <property type="term" value="C:nucleus"/>
    <property type="evidence" value="ECO:0007669"/>
    <property type="project" value="UniProtKB-UniRule"/>
</dbReference>
<feature type="compositionally biased region" description="Low complexity" evidence="5">
    <location>
        <begin position="471"/>
        <end position="491"/>
    </location>
</feature>
<dbReference type="GO" id="GO:0001228">
    <property type="term" value="F:DNA-binding transcription activator activity, RNA polymerase II-specific"/>
    <property type="evidence" value="ECO:0007669"/>
    <property type="project" value="TreeGrafter"/>
</dbReference>
<feature type="compositionally biased region" description="Basic and acidic residues" evidence="5">
    <location>
        <begin position="290"/>
        <end position="300"/>
    </location>
</feature>
<evidence type="ECO:0000256" key="1">
    <source>
        <dbReference type="ARBA" id="ARBA00023015"/>
    </source>
</evidence>
<feature type="compositionally biased region" description="Acidic residues" evidence="5">
    <location>
        <begin position="62"/>
        <end position="73"/>
    </location>
</feature>
<name>A0A9P4JJD4_9PLEO</name>
<comment type="caution">
    <text evidence="7">The sequence shown here is derived from an EMBL/GenBank/DDBJ whole genome shotgun (WGS) entry which is preliminary data.</text>
</comment>
<dbReference type="AlphaFoldDB" id="A0A9P4JJD4"/>
<feature type="compositionally biased region" description="Polar residues" evidence="5">
    <location>
        <begin position="21"/>
        <end position="33"/>
    </location>
</feature>
<keyword evidence="4" id="KW-0539">Nucleus</keyword>
<keyword evidence="1" id="KW-0805">Transcription regulation</keyword>
<dbReference type="Pfam" id="PF00505">
    <property type="entry name" value="HMG_box"/>
    <property type="match status" value="1"/>
</dbReference>
<proteinExistence type="predicted"/>
<dbReference type="OrthoDB" id="6247875at2759"/>
<dbReference type="GO" id="GO:0030154">
    <property type="term" value="P:cell differentiation"/>
    <property type="evidence" value="ECO:0007669"/>
    <property type="project" value="TreeGrafter"/>
</dbReference>
<feature type="region of interest" description="Disordered" evidence="5">
    <location>
        <begin position="1"/>
        <end position="92"/>
    </location>
</feature>
<evidence type="ECO:0000259" key="6">
    <source>
        <dbReference type="PROSITE" id="PS50118"/>
    </source>
</evidence>
<keyword evidence="3" id="KW-0804">Transcription</keyword>
<protein>
    <recommendedName>
        <fullName evidence="6">HMG box domain-containing protein</fullName>
    </recommendedName>
</protein>
<dbReference type="FunFam" id="1.10.30.10:FF:000041">
    <property type="entry name" value="HMG box family protein"/>
    <property type="match status" value="1"/>
</dbReference>
<gene>
    <name evidence="7" type="ORF">GQ43DRAFT_373670</name>
</gene>
<dbReference type="InterPro" id="IPR050140">
    <property type="entry name" value="SRY-related_HMG-box_TF-like"/>
</dbReference>
<feature type="region of interest" description="Disordered" evidence="5">
    <location>
        <begin position="464"/>
        <end position="497"/>
    </location>
</feature>
<feature type="compositionally biased region" description="Basic and acidic residues" evidence="5">
    <location>
        <begin position="1"/>
        <end position="12"/>
    </location>
</feature>
<dbReference type="Proteomes" id="UP000799536">
    <property type="component" value="Unassembled WGS sequence"/>
</dbReference>
<evidence type="ECO:0000256" key="2">
    <source>
        <dbReference type="ARBA" id="ARBA00023125"/>
    </source>
</evidence>
<keyword evidence="2 4" id="KW-0238">DNA-binding</keyword>
<evidence type="ECO:0000313" key="7">
    <source>
        <dbReference type="EMBL" id="KAF2200506.1"/>
    </source>
</evidence>
<evidence type="ECO:0000313" key="8">
    <source>
        <dbReference type="Proteomes" id="UP000799536"/>
    </source>
</evidence>
<dbReference type="PANTHER" id="PTHR10270">
    <property type="entry name" value="SOX TRANSCRIPTION FACTOR"/>
    <property type="match status" value="1"/>
</dbReference>
<feature type="DNA-binding region" description="HMG box" evidence="4">
    <location>
        <begin position="103"/>
        <end position="171"/>
    </location>
</feature>
<dbReference type="SUPFAM" id="SSF47095">
    <property type="entry name" value="HMG-box"/>
    <property type="match status" value="1"/>
</dbReference>
<evidence type="ECO:0000256" key="3">
    <source>
        <dbReference type="ARBA" id="ARBA00023163"/>
    </source>
</evidence>
<dbReference type="EMBL" id="ML994019">
    <property type="protein sequence ID" value="KAF2200506.1"/>
    <property type="molecule type" value="Genomic_DNA"/>
</dbReference>
<dbReference type="PROSITE" id="PS50118">
    <property type="entry name" value="HMG_BOX_2"/>
    <property type="match status" value="1"/>
</dbReference>
<dbReference type="Gene3D" id="1.10.30.10">
    <property type="entry name" value="High mobility group box domain"/>
    <property type="match status" value="1"/>
</dbReference>
<feature type="region of interest" description="Disordered" evidence="5">
    <location>
        <begin position="275"/>
        <end position="332"/>
    </location>
</feature>
<dbReference type="CDD" id="cd01389">
    <property type="entry name" value="HMG-box_ROX1-like"/>
    <property type="match status" value="1"/>
</dbReference>
<reference evidence="7" key="1">
    <citation type="journal article" date="2020" name="Stud. Mycol.">
        <title>101 Dothideomycetes genomes: a test case for predicting lifestyles and emergence of pathogens.</title>
        <authorList>
            <person name="Haridas S."/>
            <person name="Albert R."/>
            <person name="Binder M."/>
            <person name="Bloem J."/>
            <person name="Labutti K."/>
            <person name="Salamov A."/>
            <person name="Andreopoulos B."/>
            <person name="Baker S."/>
            <person name="Barry K."/>
            <person name="Bills G."/>
            <person name="Bluhm B."/>
            <person name="Cannon C."/>
            <person name="Castanera R."/>
            <person name="Culley D."/>
            <person name="Daum C."/>
            <person name="Ezra D."/>
            <person name="Gonzalez J."/>
            <person name="Henrissat B."/>
            <person name="Kuo A."/>
            <person name="Liang C."/>
            <person name="Lipzen A."/>
            <person name="Lutzoni F."/>
            <person name="Magnuson J."/>
            <person name="Mondo S."/>
            <person name="Nolan M."/>
            <person name="Ohm R."/>
            <person name="Pangilinan J."/>
            <person name="Park H.-J."/>
            <person name="Ramirez L."/>
            <person name="Alfaro M."/>
            <person name="Sun H."/>
            <person name="Tritt A."/>
            <person name="Yoshinaga Y."/>
            <person name="Zwiers L.-H."/>
            <person name="Turgeon B."/>
            <person name="Goodwin S."/>
            <person name="Spatafora J."/>
            <person name="Crous P."/>
            <person name="Grigoriev I."/>
        </authorList>
    </citation>
    <scope>NUCLEOTIDE SEQUENCE</scope>
    <source>
        <strain evidence="7">ATCC 74209</strain>
    </source>
</reference>